<dbReference type="EMBL" id="JACIBV010000001">
    <property type="protein sequence ID" value="MBB3732412.1"/>
    <property type="molecule type" value="Genomic_DNA"/>
</dbReference>
<dbReference type="RefSeq" id="WP_183659375.1">
    <property type="nucleotide sequence ID" value="NZ_JACIBV010000001.1"/>
</dbReference>
<protein>
    <recommendedName>
        <fullName evidence="1">Aminoglycoside phosphotransferase domain-containing protein</fullName>
    </recommendedName>
</protein>
<proteinExistence type="predicted"/>
<comment type="caution">
    <text evidence="2">The sequence shown here is derived from an EMBL/GenBank/DDBJ whole genome shotgun (WGS) entry which is preliminary data.</text>
</comment>
<dbReference type="InterPro" id="IPR002575">
    <property type="entry name" value="Aminoglycoside_PTrfase"/>
</dbReference>
<keyword evidence="3" id="KW-1185">Reference proteome</keyword>
<organism evidence="2 3">
    <name type="scientific">Nonomuraea dietziae</name>
    <dbReference type="NCBI Taxonomy" id="65515"/>
    <lineage>
        <taxon>Bacteria</taxon>
        <taxon>Bacillati</taxon>
        <taxon>Actinomycetota</taxon>
        <taxon>Actinomycetes</taxon>
        <taxon>Streptosporangiales</taxon>
        <taxon>Streptosporangiaceae</taxon>
        <taxon>Nonomuraea</taxon>
    </lineage>
</organism>
<name>A0A7W5YSI7_9ACTN</name>
<dbReference type="SUPFAM" id="SSF56112">
    <property type="entry name" value="Protein kinase-like (PK-like)"/>
    <property type="match status" value="1"/>
</dbReference>
<feature type="domain" description="Aminoglycoside phosphotransferase" evidence="1">
    <location>
        <begin position="159"/>
        <end position="340"/>
    </location>
</feature>
<evidence type="ECO:0000313" key="2">
    <source>
        <dbReference type="EMBL" id="MBB3732412.1"/>
    </source>
</evidence>
<sequence length="399" mass="42364">MDRTVTAWVTSGDDYLGVVGPFAVDVAWWSEVEPVVTHVRGVLGVEVAVLRLLRVDGGGGGRDGHVTYHVEALQRPAPGLLEPVPVDGSALTGQEELRSPWARALGLREALGWASDTLAAAGRPVTGPIRQRKTWNLAGLFRLPTDQGQVWLKTTPHFAADEAMVIGAFSRLDPGLAPGVVASGPNRLLLEHLPGQDCWDAPAPIISSAVTRLVAAQAALARQADGLAPRLRDLRGPVIADRVLDLLDGAAGRELTGEEVAAARRLAGRWPLLEGCGLPDTVVHGDFHPGNWRSDGGPPVVLDFADAHLGNPVLDGLRVRDFLPAAEGARAAKAWAEAWRSHVPGCEPESALSIAEPLAHLAYAVRYQEFLDGIEPSERIYHRGDPAAAIRAALRCAAG</sequence>
<dbReference type="Proteomes" id="UP000579945">
    <property type="component" value="Unassembled WGS sequence"/>
</dbReference>
<evidence type="ECO:0000313" key="3">
    <source>
        <dbReference type="Proteomes" id="UP000579945"/>
    </source>
</evidence>
<gene>
    <name evidence="2" type="ORF">FHR33_008272</name>
</gene>
<dbReference type="Pfam" id="PF01636">
    <property type="entry name" value="APH"/>
    <property type="match status" value="1"/>
</dbReference>
<dbReference type="AlphaFoldDB" id="A0A7W5YSI7"/>
<dbReference type="Gene3D" id="3.90.1200.10">
    <property type="match status" value="1"/>
</dbReference>
<dbReference type="InterPro" id="IPR011009">
    <property type="entry name" value="Kinase-like_dom_sf"/>
</dbReference>
<dbReference type="GeneID" id="95394454"/>
<accession>A0A7W5YSI7</accession>
<evidence type="ECO:0000259" key="1">
    <source>
        <dbReference type="Pfam" id="PF01636"/>
    </source>
</evidence>
<reference evidence="2 3" key="1">
    <citation type="submission" date="2020-08" db="EMBL/GenBank/DDBJ databases">
        <title>Sequencing the genomes of 1000 actinobacteria strains.</title>
        <authorList>
            <person name="Klenk H.-P."/>
        </authorList>
    </citation>
    <scope>NUCLEOTIDE SEQUENCE [LARGE SCALE GENOMIC DNA]</scope>
    <source>
        <strain evidence="2 3">DSM 44320</strain>
    </source>
</reference>